<organism evidence="2 3">
    <name type="scientific">Haloferax marinum</name>
    <dbReference type="NCBI Taxonomy" id="2666143"/>
    <lineage>
        <taxon>Archaea</taxon>
        <taxon>Methanobacteriati</taxon>
        <taxon>Methanobacteriota</taxon>
        <taxon>Stenosarchaea group</taxon>
        <taxon>Halobacteria</taxon>
        <taxon>Halobacteriales</taxon>
        <taxon>Haloferacaceae</taxon>
        <taxon>Haloferax</taxon>
    </lineage>
</organism>
<gene>
    <name evidence="2" type="ORF">GJR99_02855</name>
</gene>
<keyword evidence="1" id="KW-0812">Transmembrane</keyword>
<evidence type="ECO:0000256" key="1">
    <source>
        <dbReference type="SAM" id="Phobius"/>
    </source>
</evidence>
<keyword evidence="1" id="KW-1133">Transmembrane helix</keyword>
<dbReference type="OrthoDB" id="292887at2157"/>
<comment type="caution">
    <text evidence="2">The sequence shown here is derived from an EMBL/GenBank/DDBJ whole genome shotgun (WGS) entry which is preliminary data.</text>
</comment>
<dbReference type="AlphaFoldDB" id="A0A6A8G588"/>
<dbReference type="EMBL" id="WKJQ01000001">
    <property type="protein sequence ID" value="MRW95513.1"/>
    <property type="molecule type" value="Genomic_DNA"/>
</dbReference>
<dbReference type="RefSeq" id="WP_151109165.1">
    <property type="nucleotide sequence ID" value="NZ_WKJQ01000001.1"/>
</dbReference>
<protein>
    <submittedName>
        <fullName evidence="2">Uncharacterized protein</fullName>
    </submittedName>
</protein>
<name>A0A6A8G588_9EURY</name>
<keyword evidence="1" id="KW-0472">Membrane</keyword>
<dbReference type="Proteomes" id="UP000443423">
    <property type="component" value="Unassembled WGS sequence"/>
</dbReference>
<keyword evidence="3" id="KW-1185">Reference proteome</keyword>
<sequence length="135" mass="15175">MTSWKQFVAFFLFGSLVLTGIALFVVHVDYDYHYTYEREVAEFPRDVLTMKYDELDPANRRVVDEAMETGGVVMQDGSSIPDEGIERDGHNYLFSAYRSFDWTDPGTFAPTVLGLFGGVGVLATIRSDMKNSVVP</sequence>
<reference evidence="2 3" key="1">
    <citation type="submission" date="2019-11" db="EMBL/GenBank/DDBJ databases">
        <title>Whole genome sequence of Haloferax sp. MBLA0078.</title>
        <authorList>
            <person name="Seo M.-J."/>
            <person name="Cho E.-S."/>
        </authorList>
    </citation>
    <scope>NUCLEOTIDE SEQUENCE [LARGE SCALE GENOMIC DNA]</scope>
    <source>
        <strain evidence="2 3">MBLA0078</strain>
    </source>
</reference>
<evidence type="ECO:0000313" key="3">
    <source>
        <dbReference type="Proteomes" id="UP000443423"/>
    </source>
</evidence>
<evidence type="ECO:0000313" key="2">
    <source>
        <dbReference type="EMBL" id="MRW95513.1"/>
    </source>
</evidence>
<accession>A0A6A8G588</accession>
<feature type="transmembrane region" description="Helical" evidence="1">
    <location>
        <begin position="107"/>
        <end position="125"/>
    </location>
</feature>
<feature type="transmembrane region" description="Helical" evidence="1">
    <location>
        <begin position="7"/>
        <end position="28"/>
    </location>
</feature>
<proteinExistence type="predicted"/>